<sequence length="53" mass="5744">MAAGMAYVLELGRRDGVWAGSSFAKMGTGWERDVSAITSFLDISFGRQMALMP</sequence>
<protein>
    <submittedName>
        <fullName evidence="1">Uncharacterized protein</fullName>
    </submittedName>
</protein>
<accession>M7YAS2</accession>
<gene>
    <name evidence="1" type="ORF">TRIUR3_33360</name>
</gene>
<dbReference type="AlphaFoldDB" id="M7YAS2"/>
<reference evidence="1" key="1">
    <citation type="journal article" date="2013" name="Nature">
        <title>Draft genome of the wheat A-genome progenitor Triticum urartu.</title>
        <authorList>
            <person name="Ling H.Q."/>
            <person name="Zhao S."/>
            <person name="Liu D."/>
            <person name="Wang J."/>
            <person name="Sun H."/>
            <person name="Zhang C."/>
            <person name="Fan H."/>
            <person name="Li D."/>
            <person name="Dong L."/>
            <person name="Tao Y."/>
            <person name="Gao C."/>
            <person name="Wu H."/>
            <person name="Li Y."/>
            <person name="Cui Y."/>
            <person name="Guo X."/>
            <person name="Zheng S."/>
            <person name="Wang B."/>
            <person name="Yu K."/>
            <person name="Liang Q."/>
            <person name="Yang W."/>
            <person name="Lou X."/>
            <person name="Chen J."/>
            <person name="Feng M."/>
            <person name="Jian J."/>
            <person name="Zhang X."/>
            <person name="Luo G."/>
            <person name="Jiang Y."/>
            <person name="Liu J."/>
            <person name="Wang Z."/>
            <person name="Sha Y."/>
            <person name="Zhang B."/>
            <person name="Wu H."/>
            <person name="Tang D."/>
            <person name="Shen Q."/>
            <person name="Xue P."/>
            <person name="Zou S."/>
            <person name="Wang X."/>
            <person name="Liu X."/>
            <person name="Wang F."/>
            <person name="Yang Y."/>
            <person name="An X."/>
            <person name="Dong Z."/>
            <person name="Zhang K."/>
            <person name="Zhang X."/>
            <person name="Luo M.C."/>
            <person name="Dvorak J."/>
            <person name="Tong Y."/>
            <person name="Wang J."/>
            <person name="Yang H."/>
            <person name="Li Z."/>
            <person name="Wang D."/>
            <person name="Zhang A."/>
            <person name="Wang J."/>
        </authorList>
    </citation>
    <scope>NUCLEOTIDE SEQUENCE</scope>
</reference>
<name>M7YAS2_TRIUA</name>
<dbReference type="EMBL" id="KD263909">
    <property type="protein sequence ID" value="EMS47223.1"/>
    <property type="molecule type" value="Genomic_DNA"/>
</dbReference>
<proteinExistence type="predicted"/>
<organism evidence="1">
    <name type="scientific">Triticum urartu</name>
    <name type="common">Red wild einkorn</name>
    <name type="synonym">Crithodium urartu</name>
    <dbReference type="NCBI Taxonomy" id="4572"/>
    <lineage>
        <taxon>Eukaryota</taxon>
        <taxon>Viridiplantae</taxon>
        <taxon>Streptophyta</taxon>
        <taxon>Embryophyta</taxon>
        <taxon>Tracheophyta</taxon>
        <taxon>Spermatophyta</taxon>
        <taxon>Magnoliopsida</taxon>
        <taxon>Liliopsida</taxon>
        <taxon>Poales</taxon>
        <taxon>Poaceae</taxon>
        <taxon>BOP clade</taxon>
        <taxon>Pooideae</taxon>
        <taxon>Triticodae</taxon>
        <taxon>Triticeae</taxon>
        <taxon>Triticinae</taxon>
        <taxon>Triticum</taxon>
    </lineage>
</organism>
<evidence type="ECO:0000313" key="1">
    <source>
        <dbReference type="EMBL" id="EMS47223.1"/>
    </source>
</evidence>